<dbReference type="Proteomes" id="UP000608420">
    <property type="component" value="Unassembled WGS sequence"/>
</dbReference>
<keyword evidence="2" id="KW-1185">Reference proteome</keyword>
<sequence>METKLVQDACLLLQGEISPESGIHLKLQQEDVLPMVSLLDQYDLTPVRKQRHLSIYIAIKLALQSHMCCDNCTGETLTRKVLNGDYLYSLYVQLCLKWEEYDLLTHLAPIVKRIQIKHVEGNPQDTLLIEGWEWFLQFEGNCSRAIQAI</sequence>
<accession>A0ABQ1VU54</accession>
<protein>
    <submittedName>
        <fullName evidence="1">Uncharacterized protein</fullName>
    </submittedName>
</protein>
<dbReference type="EMBL" id="BMIW01000013">
    <property type="protein sequence ID" value="GGF99228.1"/>
    <property type="molecule type" value="Genomic_DNA"/>
</dbReference>
<evidence type="ECO:0000313" key="1">
    <source>
        <dbReference type="EMBL" id="GGF99228.1"/>
    </source>
</evidence>
<organism evidence="1 2">
    <name type="scientific">Paenibacillus aceti</name>
    <dbReference type="NCBI Taxonomy" id="1820010"/>
    <lineage>
        <taxon>Bacteria</taxon>
        <taxon>Bacillati</taxon>
        <taxon>Bacillota</taxon>
        <taxon>Bacilli</taxon>
        <taxon>Bacillales</taxon>
        <taxon>Paenibacillaceae</taxon>
        <taxon>Paenibacillus</taxon>
    </lineage>
</organism>
<evidence type="ECO:0000313" key="2">
    <source>
        <dbReference type="Proteomes" id="UP000608420"/>
    </source>
</evidence>
<reference evidence="2" key="1">
    <citation type="journal article" date="2019" name="Int. J. Syst. Evol. Microbiol.">
        <title>The Global Catalogue of Microorganisms (GCM) 10K type strain sequencing project: providing services to taxonomists for standard genome sequencing and annotation.</title>
        <authorList>
            <consortium name="The Broad Institute Genomics Platform"/>
            <consortium name="The Broad Institute Genome Sequencing Center for Infectious Disease"/>
            <person name="Wu L."/>
            <person name="Ma J."/>
        </authorList>
    </citation>
    <scope>NUCLEOTIDE SEQUENCE [LARGE SCALE GENOMIC DNA]</scope>
    <source>
        <strain evidence="2">CGMCC 1.15420</strain>
    </source>
</reference>
<comment type="caution">
    <text evidence="1">The sequence shown here is derived from an EMBL/GenBank/DDBJ whole genome shotgun (WGS) entry which is preliminary data.</text>
</comment>
<dbReference type="RefSeq" id="WP_120464641.1">
    <property type="nucleotide sequence ID" value="NZ_BMIW01000013.1"/>
</dbReference>
<gene>
    <name evidence="1" type="ORF">GCM10010913_21260</name>
</gene>
<proteinExistence type="predicted"/>
<name>A0ABQ1VU54_9BACL</name>